<evidence type="ECO:0000313" key="11">
    <source>
        <dbReference type="Proteomes" id="UP001609176"/>
    </source>
</evidence>
<evidence type="ECO:0000256" key="4">
    <source>
        <dbReference type="PROSITE-ProRule" id="PRU00335"/>
    </source>
</evidence>
<dbReference type="PROSITE" id="PS50977">
    <property type="entry name" value="HTH_TETR_2"/>
    <property type="match status" value="1"/>
</dbReference>
<feature type="region of interest" description="Disordered" evidence="5">
    <location>
        <begin position="1"/>
        <end position="20"/>
    </location>
</feature>
<evidence type="ECO:0000313" key="12">
    <source>
        <dbReference type="Proteomes" id="UP001609219"/>
    </source>
</evidence>
<comment type="caution">
    <text evidence="7">The sequence shown here is derived from an EMBL/GenBank/DDBJ whole genome shotgun (WGS) entry which is preliminary data.</text>
</comment>
<dbReference type="EMBL" id="JBIMSP010000019">
    <property type="protein sequence ID" value="MFH5242977.1"/>
    <property type="molecule type" value="Genomic_DNA"/>
</dbReference>
<organism evidence="7 10">
    <name type="scientific">Antrihabitans spumae</name>
    <dbReference type="NCBI Taxonomy" id="3373370"/>
    <lineage>
        <taxon>Bacteria</taxon>
        <taxon>Bacillati</taxon>
        <taxon>Actinomycetota</taxon>
        <taxon>Actinomycetes</taxon>
        <taxon>Mycobacteriales</taxon>
        <taxon>Nocardiaceae</taxon>
        <taxon>Antrihabitans</taxon>
    </lineage>
</organism>
<evidence type="ECO:0000256" key="3">
    <source>
        <dbReference type="ARBA" id="ARBA00023163"/>
    </source>
</evidence>
<feature type="DNA-binding region" description="H-T-H motif" evidence="4">
    <location>
        <begin position="41"/>
        <end position="60"/>
    </location>
</feature>
<keyword evidence="12" id="KW-1185">Reference proteome</keyword>
<evidence type="ECO:0000313" key="7">
    <source>
        <dbReference type="EMBL" id="MFH5211813.1"/>
    </source>
</evidence>
<dbReference type="PANTHER" id="PTHR30055">
    <property type="entry name" value="HTH-TYPE TRANSCRIPTIONAL REGULATOR RUTR"/>
    <property type="match status" value="1"/>
</dbReference>
<gene>
    <name evidence="9" type="ORF">ACHIPV_13950</name>
    <name evidence="7" type="ORF">ACHIPZ_26960</name>
    <name evidence="8" type="ORF">ACHIRB_12920</name>
</gene>
<reference evidence="10 11" key="1">
    <citation type="submission" date="2024-10" db="EMBL/GenBank/DDBJ databases">
        <authorList>
            <person name="Riesco R."/>
        </authorList>
    </citation>
    <scope>NUCLEOTIDE SEQUENCE [LARGE SCALE GENOMIC DNA]</scope>
    <source>
        <strain evidence="9 11">NCIMB 15448</strain>
        <strain evidence="7 10">NCIMB 15449</strain>
        <strain evidence="8 12">NCIMB 15450</strain>
    </source>
</reference>
<accession>A0ABW7JUX9</accession>
<dbReference type="SUPFAM" id="SSF48498">
    <property type="entry name" value="Tetracyclin repressor-like, C-terminal domain"/>
    <property type="match status" value="1"/>
</dbReference>
<evidence type="ECO:0000256" key="2">
    <source>
        <dbReference type="ARBA" id="ARBA00023125"/>
    </source>
</evidence>
<dbReference type="Proteomes" id="UP001609176">
    <property type="component" value="Unassembled WGS sequence"/>
</dbReference>
<dbReference type="InterPro" id="IPR009057">
    <property type="entry name" value="Homeodomain-like_sf"/>
</dbReference>
<dbReference type="EMBL" id="JBIMSO010000137">
    <property type="protein sequence ID" value="MFH5211813.1"/>
    <property type="molecule type" value="Genomic_DNA"/>
</dbReference>
<keyword evidence="1" id="KW-0805">Transcription regulation</keyword>
<dbReference type="Gene3D" id="1.10.357.10">
    <property type="entry name" value="Tetracycline Repressor, domain 2"/>
    <property type="match status" value="1"/>
</dbReference>
<dbReference type="SUPFAM" id="SSF46689">
    <property type="entry name" value="Homeodomain-like"/>
    <property type="match status" value="1"/>
</dbReference>
<dbReference type="InterPro" id="IPR011075">
    <property type="entry name" value="TetR_C"/>
</dbReference>
<dbReference type="Pfam" id="PF00440">
    <property type="entry name" value="TetR_N"/>
    <property type="match status" value="1"/>
</dbReference>
<name>A0ABW7JUX9_9NOCA</name>
<sequence>MARQPSDTPKPRGRPRDNAIDDRVTQATLTLLAAHGYSALTLDAVAKEAGVTRPTLYRRWSGKAALVVAALGAAAPPLVASSTSDALADLRETAVDFIVRLGESGYAGTIFAVHAEARHDPELAALVFGTYLLPRAILIDDIISRARKQGTIRADLSNGMVRDLVFGPLVYNWLVVGEVPGRDGVGSLADAALRAVRV</sequence>
<proteinExistence type="predicted"/>
<feature type="domain" description="HTH tetR-type" evidence="6">
    <location>
        <begin position="18"/>
        <end position="78"/>
    </location>
</feature>
<keyword evidence="2 4" id="KW-0238">DNA-binding</keyword>
<dbReference type="InterPro" id="IPR023772">
    <property type="entry name" value="DNA-bd_HTH_TetR-type_CS"/>
</dbReference>
<evidence type="ECO:0000256" key="5">
    <source>
        <dbReference type="SAM" id="MobiDB-lite"/>
    </source>
</evidence>
<protein>
    <submittedName>
        <fullName evidence="7">TetR/AcrR family transcriptional regulator</fullName>
    </submittedName>
</protein>
<dbReference type="PANTHER" id="PTHR30055:SF148">
    <property type="entry name" value="TETR-FAMILY TRANSCRIPTIONAL REGULATOR"/>
    <property type="match status" value="1"/>
</dbReference>
<dbReference type="Pfam" id="PF16859">
    <property type="entry name" value="TetR_C_11"/>
    <property type="match status" value="1"/>
</dbReference>
<keyword evidence="3" id="KW-0804">Transcription</keyword>
<dbReference type="InterPro" id="IPR001647">
    <property type="entry name" value="HTH_TetR"/>
</dbReference>
<dbReference type="InterPro" id="IPR036271">
    <property type="entry name" value="Tet_transcr_reg_TetR-rel_C_sf"/>
</dbReference>
<dbReference type="EMBL" id="JBIMSN010000056">
    <property type="protein sequence ID" value="MFH5229464.1"/>
    <property type="molecule type" value="Genomic_DNA"/>
</dbReference>
<evidence type="ECO:0000259" key="6">
    <source>
        <dbReference type="PROSITE" id="PS50977"/>
    </source>
</evidence>
<evidence type="ECO:0000313" key="9">
    <source>
        <dbReference type="EMBL" id="MFH5242977.1"/>
    </source>
</evidence>
<dbReference type="RefSeq" id="WP_395118601.1">
    <property type="nucleotide sequence ID" value="NZ_JBIMSN010000056.1"/>
</dbReference>
<evidence type="ECO:0000313" key="10">
    <source>
        <dbReference type="Proteomes" id="UP001609175"/>
    </source>
</evidence>
<evidence type="ECO:0000313" key="8">
    <source>
        <dbReference type="EMBL" id="MFH5229464.1"/>
    </source>
</evidence>
<dbReference type="PRINTS" id="PR00455">
    <property type="entry name" value="HTHTETR"/>
</dbReference>
<evidence type="ECO:0000256" key="1">
    <source>
        <dbReference type="ARBA" id="ARBA00023015"/>
    </source>
</evidence>
<dbReference type="Proteomes" id="UP001609219">
    <property type="component" value="Unassembled WGS sequence"/>
</dbReference>
<dbReference type="Gene3D" id="1.10.10.60">
    <property type="entry name" value="Homeodomain-like"/>
    <property type="match status" value="1"/>
</dbReference>
<dbReference type="InterPro" id="IPR050109">
    <property type="entry name" value="HTH-type_TetR-like_transc_reg"/>
</dbReference>
<dbReference type="PROSITE" id="PS01081">
    <property type="entry name" value="HTH_TETR_1"/>
    <property type="match status" value="1"/>
</dbReference>
<dbReference type="Proteomes" id="UP001609175">
    <property type="component" value="Unassembled WGS sequence"/>
</dbReference>